<name>A0A2N7NGK5_9VIBR</name>
<evidence type="ECO:0000256" key="1">
    <source>
        <dbReference type="SAM" id="Phobius"/>
    </source>
</evidence>
<dbReference type="RefSeq" id="WP_017098605.1">
    <property type="nucleotide sequence ID" value="NZ_MDBP01000043.1"/>
</dbReference>
<evidence type="ECO:0000313" key="2">
    <source>
        <dbReference type="EMBL" id="PMP13573.1"/>
    </source>
</evidence>
<dbReference type="Proteomes" id="UP000308018">
    <property type="component" value="Unassembled WGS sequence"/>
</dbReference>
<proteinExistence type="predicted"/>
<dbReference type="EMBL" id="SYVV01000035">
    <property type="protein sequence ID" value="TKG29328.1"/>
    <property type="molecule type" value="Genomic_DNA"/>
</dbReference>
<accession>A0A2N7NGK5</accession>
<comment type="caution">
    <text evidence="2">The sequence shown here is derived from an EMBL/GenBank/DDBJ whole genome shotgun (WGS) entry which is preliminary data.</text>
</comment>
<evidence type="ECO:0000313" key="5">
    <source>
        <dbReference type="Proteomes" id="UP000308018"/>
    </source>
</evidence>
<dbReference type="AlphaFoldDB" id="A0A2N7NGK5"/>
<dbReference type="Proteomes" id="UP000235579">
    <property type="component" value="Unassembled WGS sequence"/>
</dbReference>
<reference evidence="3 5" key="4">
    <citation type="submission" date="2019-04" db="EMBL/GenBank/DDBJ databases">
        <title>A reverse ecology approach based on a biological definition of microbial populations.</title>
        <authorList>
            <person name="Arevalo P."/>
            <person name="Vaninsberghe D."/>
            <person name="Elsherbini J."/>
            <person name="Gore J."/>
            <person name="Polz M."/>
        </authorList>
    </citation>
    <scope>NUCLEOTIDE SEQUENCE [LARGE SCALE GENOMIC DNA]</scope>
    <source>
        <strain evidence="3 5">10N.222.45.A8</strain>
    </source>
</reference>
<sequence length="112" mass="12769">MDVKHLFPNEQCRVLNGSIIVFNGSIFGGVRIKQNEEGYIVCSSSEIKSISLVLMVFSILLMFFVVRLDMPLFYVALILGVIVQSLSIVITEFRILYIKTRIYTCYGNLHDN</sequence>
<reference evidence="2" key="2">
    <citation type="submission" date="2016-07" db="EMBL/GenBank/DDBJ databases">
        <authorList>
            <person name="Wan K."/>
            <person name="Booth B."/>
            <person name="Spirohn K."/>
            <person name="Hao T."/>
            <person name="Hu Y."/>
            <person name="Calderwood M."/>
            <person name="Hill D."/>
            <person name="Mohr S."/>
            <person name="Vidal M."/>
            <person name="Celniker S."/>
            <person name="Perrimon N."/>
        </authorList>
    </citation>
    <scope>NUCLEOTIDE SEQUENCE</scope>
    <source>
        <strain evidence="2">10N.222.48.A2</strain>
    </source>
</reference>
<keyword evidence="1" id="KW-1133">Transmembrane helix</keyword>
<feature type="transmembrane region" description="Helical" evidence="1">
    <location>
        <begin position="72"/>
        <end position="91"/>
    </location>
</feature>
<dbReference type="EMBL" id="MDBP01000043">
    <property type="protein sequence ID" value="PMP13573.1"/>
    <property type="molecule type" value="Genomic_DNA"/>
</dbReference>
<keyword evidence="1" id="KW-0812">Transmembrane</keyword>
<evidence type="ECO:0000313" key="3">
    <source>
        <dbReference type="EMBL" id="TKG29328.1"/>
    </source>
</evidence>
<reference evidence="4" key="1">
    <citation type="submission" date="2016-07" db="EMBL/GenBank/DDBJ databases">
        <title>Nontailed viruses are major unrecognized killers of bacteria in the ocean.</title>
        <authorList>
            <person name="Kauffman K."/>
            <person name="Hussain F."/>
            <person name="Yang J."/>
            <person name="Arevalo P."/>
            <person name="Brown J."/>
            <person name="Cutler M."/>
            <person name="Kelly L."/>
            <person name="Polz M.F."/>
        </authorList>
    </citation>
    <scope>NUCLEOTIDE SEQUENCE [LARGE SCALE GENOMIC DNA]</scope>
    <source>
        <strain evidence="4">10N.222.48.A2</strain>
    </source>
</reference>
<organism evidence="2 4">
    <name type="scientific">Vibrio tasmaniensis</name>
    <dbReference type="NCBI Taxonomy" id="212663"/>
    <lineage>
        <taxon>Bacteria</taxon>
        <taxon>Pseudomonadati</taxon>
        <taxon>Pseudomonadota</taxon>
        <taxon>Gammaproteobacteria</taxon>
        <taxon>Vibrionales</taxon>
        <taxon>Vibrionaceae</taxon>
        <taxon>Vibrio</taxon>
    </lineage>
</organism>
<gene>
    <name evidence="2" type="ORF">BCS92_16650</name>
    <name evidence="3" type="ORF">FC057_19540</name>
</gene>
<evidence type="ECO:0000313" key="4">
    <source>
        <dbReference type="Proteomes" id="UP000235579"/>
    </source>
</evidence>
<reference evidence="2" key="3">
    <citation type="journal article" date="2018" name="Nature">
        <title>A major lineage of non-tailed dsDNA viruses as unrecognized killers of marine bacteria.</title>
        <authorList>
            <person name="Kauffman K.M."/>
            <person name="Hussain F.A."/>
            <person name="Yang J."/>
            <person name="Arevalo P."/>
            <person name="Brown J.M."/>
            <person name="Chang W.K."/>
            <person name="VanInsberghe D."/>
            <person name="Elsherbini J."/>
            <person name="Sharma R.S."/>
            <person name="Cutler M.B."/>
            <person name="Kelly L."/>
            <person name="Polz M.F."/>
        </authorList>
    </citation>
    <scope>NUCLEOTIDE SEQUENCE</scope>
    <source>
        <strain evidence="2">10N.222.48.A2</strain>
    </source>
</reference>
<keyword evidence="1" id="KW-0472">Membrane</keyword>
<protein>
    <submittedName>
        <fullName evidence="2">Uncharacterized protein</fullName>
    </submittedName>
</protein>
<feature type="transmembrane region" description="Helical" evidence="1">
    <location>
        <begin position="49"/>
        <end position="66"/>
    </location>
</feature>